<proteinExistence type="predicted"/>
<evidence type="ECO:0000256" key="1">
    <source>
        <dbReference type="ARBA" id="ARBA00022741"/>
    </source>
</evidence>
<dbReference type="GO" id="GO:0016787">
    <property type="term" value="F:hydrolase activity"/>
    <property type="evidence" value="ECO:0007669"/>
    <property type="project" value="UniProtKB-KW"/>
</dbReference>
<dbReference type="Gene3D" id="3.40.50.300">
    <property type="entry name" value="P-loop containing nucleotide triphosphate hydrolases"/>
    <property type="match status" value="1"/>
</dbReference>
<dbReference type="InterPro" id="IPR051620">
    <property type="entry name" value="ORF904-like_C"/>
</dbReference>
<evidence type="ECO:0000313" key="6">
    <source>
        <dbReference type="Proteomes" id="UP000434412"/>
    </source>
</evidence>
<dbReference type="InterPro" id="IPR006500">
    <property type="entry name" value="Helicase_put_C_phage/plasmid"/>
</dbReference>
<protein>
    <recommendedName>
        <fullName evidence="4">SF3 helicase domain-containing protein</fullName>
    </recommendedName>
</protein>
<dbReference type="InterPro" id="IPR045455">
    <property type="entry name" value="NrS-1_pol-like_helicase"/>
</dbReference>
<dbReference type="InterPro" id="IPR027417">
    <property type="entry name" value="P-loop_NTPase"/>
</dbReference>
<organism evidence="5 6">
    <name type="scientific">Staphylococcus aureus</name>
    <dbReference type="NCBI Taxonomy" id="1280"/>
    <lineage>
        <taxon>Bacteria</taxon>
        <taxon>Bacillati</taxon>
        <taxon>Bacillota</taxon>
        <taxon>Bacilli</taxon>
        <taxon>Bacillales</taxon>
        <taxon>Staphylococcaceae</taxon>
        <taxon>Staphylococcus</taxon>
    </lineage>
</organism>
<evidence type="ECO:0000256" key="3">
    <source>
        <dbReference type="ARBA" id="ARBA00022840"/>
    </source>
</evidence>
<keyword evidence="1" id="KW-0547">Nucleotide-binding</keyword>
<dbReference type="Pfam" id="PF19263">
    <property type="entry name" value="DUF5906"/>
    <property type="match status" value="1"/>
</dbReference>
<feature type="domain" description="SF3 helicase" evidence="4">
    <location>
        <begin position="262"/>
        <end position="415"/>
    </location>
</feature>
<dbReference type="SUPFAM" id="SSF52540">
    <property type="entry name" value="P-loop containing nucleoside triphosphate hydrolases"/>
    <property type="match status" value="1"/>
</dbReference>
<dbReference type="PROSITE" id="PS51206">
    <property type="entry name" value="SF3_HELICASE_1"/>
    <property type="match status" value="1"/>
</dbReference>
<evidence type="ECO:0000313" key="5">
    <source>
        <dbReference type="EMBL" id="MVL44945.1"/>
    </source>
</evidence>
<accession>A0A6B0C9U3</accession>
<evidence type="ECO:0000256" key="2">
    <source>
        <dbReference type="ARBA" id="ARBA00022801"/>
    </source>
</evidence>
<sequence length="555" mass="63806">MTHGLMQRRMTKLINVKSTENLNIVIPFIKQQPEPITLTKRLEDATDASSPLYPLLDLNRQDQKAILKNNFNMNFYMHRIKKNRSVPSVPQTVLSQKRHKFHQSLQYILKEVLTNKTQRGGTRIKKGVTAKFIDACFSIVCTSDNPDEIRLYNYEKGVWETSELPLQRFIYELCYTLGASWSKNLETALIDQIKRRIKVYDAKEFNQIALTLENGAFNYSTFQIEPTSPLHLSTVKSYIKYDPYAQAPVFHKSLHEWFDDKDDIAFVQEWFGYVLSNTFKANAFLLVYSQGGEGKSTLFGLLEQLVGVANTTAIPLSNFNRDFGLEPLLNKKLNLATESSNTEFSTDKLKGITAGEKITINRKNLKEIETHVPVKLTFLMNELPVIKDKSHGLQRRIIILPMTKPIPKSFQNKSLSQQLHQELPGILNWAICGLKRLKQNDFNFTISKKMTNIKQKYFNKTSPMAEFIKNCLEPNFDNTNLSGNELMTAFKTWSEINNRNIIHLLSPIAFWREFNLEMQNLELNYTKTKSSGNTVVKGIKFKSDSSDDGDAKIIK</sequence>
<dbReference type="InterPro" id="IPR014015">
    <property type="entry name" value="Helicase_SF3_DNA-vir"/>
</dbReference>
<evidence type="ECO:0000259" key="4">
    <source>
        <dbReference type="PROSITE" id="PS51206"/>
    </source>
</evidence>
<dbReference type="AlphaFoldDB" id="A0A6B0C9U3"/>
<dbReference type="NCBIfam" id="TIGR01613">
    <property type="entry name" value="primase_Cterm"/>
    <property type="match status" value="1"/>
</dbReference>
<name>A0A6B0C9U3_STAAU</name>
<dbReference type="PANTHER" id="PTHR35372:SF2">
    <property type="entry name" value="SF3 HELICASE DOMAIN-CONTAINING PROTEIN"/>
    <property type="match status" value="1"/>
</dbReference>
<dbReference type="PANTHER" id="PTHR35372">
    <property type="entry name" value="ATP BINDING PROTEIN-RELATED"/>
    <property type="match status" value="1"/>
</dbReference>
<comment type="caution">
    <text evidence="5">The sequence shown here is derived from an EMBL/GenBank/DDBJ whole genome shotgun (WGS) entry which is preliminary data.</text>
</comment>
<dbReference type="Proteomes" id="UP000434412">
    <property type="component" value="Unassembled WGS sequence"/>
</dbReference>
<dbReference type="GO" id="GO:0005524">
    <property type="term" value="F:ATP binding"/>
    <property type="evidence" value="ECO:0007669"/>
    <property type="project" value="UniProtKB-KW"/>
</dbReference>
<keyword evidence="3" id="KW-0067">ATP-binding</keyword>
<reference evidence="5 6" key="1">
    <citation type="submission" date="2019-11" db="EMBL/GenBank/DDBJ databases">
        <title>Implementation of targeted gown and glove precautions to prevent Staphylococcus aureus acquisition in community-based nursing homes.</title>
        <authorList>
            <person name="Stine O.C."/>
        </authorList>
    </citation>
    <scope>NUCLEOTIDE SEQUENCE [LARGE SCALE GENOMIC DNA]</scope>
    <source>
        <strain evidence="5 6">S_2023.LVRQ.AN</strain>
    </source>
</reference>
<gene>
    <name evidence="5" type="ORF">GO941_05500</name>
</gene>
<dbReference type="EMBL" id="WPVZ01000348">
    <property type="protein sequence ID" value="MVL44945.1"/>
    <property type="molecule type" value="Genomic_DNA"/>
</dbReference>
<keyword evidence="2" id="KW-0378">Hydrolase</keyword>